<evidence type="ECO:0000313" key="8">
    <source>
        <dbReference type="Proteomes" id="UP000010878"/>
    </source>
</evidence>
<dbReference type="CDD" id="cd13128">
    <property type="entry name" value="MATE_Wzx_like"/>
    <property type="match status" value="1"/>
</dbReference>
<keyword evidence="4 6" id="KW-1133">Transmembrane helix</keyword>
<dbReference type="GeneID" id="32188934"/>
<keyword evidence="5 6" id="KW-0472">Membrane</keyword>
<evidence type="ECO:0000256" key="2">
    <source>
        <dbReference type="ARBA" id="ARBA00022475"/>
    </source>
</evidence>
<dbReference type="KEGG" id="nou:Natoc_3002"/>
<protein>
    <submittedName>
        <fullName evidence="7">Membrane protein involved in the export of O-antigen and teichoic acid</fullName>
    </submittedName>
</protein>
<evidence type="ECO:0000256" key="5">
    <source>
        <dbReference type="ARBA" id="ARBA00023136"/>
    </source>
</evidence>
<dbReference type="RefSeq" id="WP_015322195.1">
    <property type="nucleotide sequence ID" value="NC_019974.1"/>
</dbReference>
<dbReference type="Pfam" id="PF13440">
    <property type="entry name" value="Polysacc_synt_3"/>
    <property type="match status" value="1"/>
</dbReference>
<dbReference type="HOGENOM" id="CLU_022017_5_1_2"/>
<dbReference type="PANTHER" id="PTHR30250:SF11">
    <property type="entry name" value="O-ANTIGEN TRANSPORTER-RELATED"/>
    <property type="match status" value="1"/>
</dbReference>
<dbReference type="EMBL" id="CP003929">
    <property type="protein sequence ID" value="AGB38756.1"/>
    <property type="molecule type" value="Genomic_DNA"/>
</dbReference>
<keyword evidence="3 6" id="KW-0812">Transmembrane</keyword>
<feature type="transmembrane region" description="Helical" evidence="6">
    <location>
        <begin position="455"/>
        <end position="476"/>
    </location>
</feature>
<feature type="transmembrane region" description="Helical" evidence="6">
    <location>
        <begin position="296"/>
        <end position="319"/>
    </location>
</feature>
<feature type="transmembrane region" description="Helical" evidence="6">
    <location>
        <begin position="118"/>
        <end position="139"/>
    </location>
</feature>
<name>L0K182_9EURY</name>
<feature type="transmembrane region" description="Helical" evidence="6">
    <location>
        <begin position="181"/>
        <end position="201"/>
    </location>
</feature>
<keyword evidence="8" id="KW-1185">Reference proteome</keyword>
<feature type="transmembrane region" description="Helical" evidence="6">
    <location>
        <begin position="42"/>
        <end position="62"/>
    </location>
</feature>
<feature type="transmembrane region" description="Helical" evidence="6">
    <location>
        <begin position="151"/>
        <end position="175"/>
    </location>
</feature>
<organism evidence="7 8">
    <name type="scientific">Natronococcus occultus SP4</name>
    <dbReference type="NCBI Taxonomy" id="694430"/>
    <lineage>
        <taxon>Archaea</taxon>
        <taxon>Methanobacteriati</taxon>
        <taxon>Methanobacteriota</taxon>
        <taxon>Stenosarchaea group</taxon>
        <taxon>Halobacteria</taxon>
        <taxon>Halobacteriales</taxon>
        <taxon>Natrialbaceae</taxon>
        <taxon>Natronococcus</taxon>
    </lineage>
</organism>
<sequence>MSITNKILSGFRIDLLSRFSKTISGGLLAIVLARLLEPSEYGLLYLSISIFTIATLAGKLGLGKSAARYVTEYIEDDPQQIPHIIETAAIALVITLGAVTIGLIVAREHLVVIFGEPGLEPLLLAGAAYVFASGVVSSGRRICQGFKKINWSAYIMILGAVIRPVVAIGLVLAGFGAVGALTGHVIGSLSAAALAVGFVYYQYSGFERGEIKPGLRRQVAEYAVPISLTQNSDTVIKRVDILLVGAFLTPLAVSYYVVAKQVMTFLKAPATSLGYSLSPRYSEQLRRGNLDTASKLYSDALTGVLLFYIPAMVGLVIVAEPTLTLLFGSEYAGGTVVLQILTVYLIAQAVAYITEGGLDYLGRAKYRAYAKGTTAVTNLLLNIVLIPTIGIVGAAISTASSYAVYVAFNVYLMNLELDLNWRSIGRSCAKITAVTAVMAVAVLPVASTITGLVSLVAVVLFGGLVWLTASILVGLIETQEVRSAVPL</sequence>
<feature type="transmembrane region" description="Helical" evidence="6">
    <location>
        <begin position="331"/>
        <end position="354"/>
    </location>
</feature>
<dbReference type="AlphaFoldDB" id="L0K182"/>
<evidence type="ECO:0000256" key="1">
    <source>
        <dbReference type="ARBA" id="ARBA00004651"/>
    </source>
</evidence>
<gene>
    <name evidence="7" type="ORF">Natoc_3002</name>
</gene>
<feature type="transmembrane region" description="Helical" evidence="6">
    <location>
        <begin position="431"/>
        <end position="449"/>
    </location>
</feature>
<dbReference type="Proteomes" id="UP000010878">
    <property type="component" value="Chromosome"/>
</dbReference>
<dbReference type="GO" id="GO:0005886">
    <property type="term" value="C:plasma membrane"/>
    <property type="evidence" value="ECO:0007669"/>
    <property type="project" value="UniProtKB-SubCell"/>
</dbReference>
<feature type="transmembrane region" description="Helical" evidence="6">
    <location>
        <begin position="83"/>
        <end position="106"/>
    </location>
</feature>
<feature type="transmembrane region" description="Helical" evidence="6">
    <location>
        <begin position="375"/>
        <end position="396"/>
    </location>
</feature>
<evidence type="ECO:0000256" key="3">
    <source>
        <dbReference type="ARBA" id="ARBA00022692"/>
    </source>
</evidence>
<evidence type="ECO:0000256" key="4">
    <source>
        <dbReference type="ARBA" id="ARBA00022989"/>
    </source>
</evidence>
<dbReference type="eggNOG" id="arCOG02209">
    <property type="taxonomic scope" value="Archaea"/>
</dbReference>
<dbReference type="InterPro" id="IPR050833">
    <property type="entry name" value="Poly_Biosynth_Transport"/>
</dbReference>
<proteinExistence type="predicted"/>
<comment type="subcellular location">
    <subcellularLocation>
        <location evidence="1">Cell membrane</location>
        <topology evidence="1">Multi-pass membrane protein</topology>
    </subcellularLocation>
</comment>
<keyword evidence="2" id="KW-1003">Cell membrane</keyword>
<evidence type="ECO:0000256" key="6">
    <source>
        <dbReference type="SAM" id="Phobius"/>
    </source>
</evidence>
<dbReference type="OrthoDB" id="202076at2157"/>
<accession>L0K182</accession>
<reference evidence="7 8" key="1">
    <citation type="submission" date="2012-11" db="EMBL/GenBank/DDBJ databases">
        <title>FINISHED of Natronococcus occultus SP4, DSM 3396.</title>
        <authorList>
            <consortium name="DOE Joint Genome Institute"/>
            <person name="Eisen J."/>
            <person name="Huntemann M."/>
            <person name="Wei C.-L."/>
            <person name="Han J."/>
            <person name="Detter J.C."/>
            <person name="Han C."/>
            <person name="Tapia R."/>
            <person name="Chen A."/>
            <person name="Kyrpides N."/>
            <person name="Mavromatis K."/>
            <person name="Markowitz V."/>
            <person name="Szeto E."/>
            <person name="Ivanova N."/>
            <person name="Mikhailova N."/>
            <person name="Ovchinnikova G."/>
            <person name="Pagani I."/>
            <person name="Pati A."/>
            <person name="Goodwin L."/>
            <person name="Nordberg H.P."/>
            <person name="Cantor M.N."/>
            <person name="Hua S.X."/>
            <person name="Woyke T."/>
            <person name="Eisen J."/>
            <person name="Klenk H.-P."/>
            <person name="Klenk H.-P."/>
        </authorList>
    </citation>
    <scope>NUCLEOTIDE SEQUENCE [LARGE SCALE GENOMIC DNA]</scope>
    <source>
        <strain evidence="7 8">SP4</strain>
    </source>
</reference>
<evidence type="ECO:0000313" key="7">
    <source>
        <dbReference type="EMBL" id="AGB38756.1"/>
    </source>
</evidence>
<dbReference type="STRING" id="694430.Natoc_3002"/>
<dbReference type="PANTHER" id="PTHR30250">
    <property type="entry name" value="PST FAMILY PREDICTED COLANIC ACID TRANSPORTER"/>
    <property type="match status" value="1"/>
</dbReference>